<dbReference type="RefSeq" id="WP_220618426.1">
    <property type="nucleotide sequence ID" value="NZ_RKLR01000003.1"/>
</dbReference>
<evidence type="ECO:0000313" key="3">
    <source>
        <dbReference type="Proteomes" id="UP001430377"/>
    </source>
</evidence>
<comment type="caution">
    <text evidence="2">The sequence shown here is derived from an EMBL/GenBank/DDBJ whole genome shotgun (WGS) entry which is preliminary data.</text>
</comment>
<dbReference type="AlphaFoldDB" id="A0AAW4PTH3"/>
<feature type="transmembrane region" description="Helical" evidence="1">
    <location>
        <begin position="72"/>
        <end position="96"/>
    </location>
</feature>
<name>A0AAW4PTH3_9EURY</name>
<accession>A0AAW4PTH3</accession>
<protein>
    <submittedName>
        <fullName evidence="2">DUF4013 domain-containing protein</fullName>
    </submittedName>
</protein>
<dbReference type="Proteomes" id="UP001430377">
    <property type="component" value="Unassembled WGS sequence"/>
</dbReference>
<evidence type="ECO:0000256" key="1">
    <source>
        <dbReference type="SAM" id="Phobius"/>
    </source>
</evidence>
<dbReference type="EMBL" id="RKLR01000003">
    <property type="protein sequence ID" value="MBX0323459.1"/>
    <property type="molecule type" value="Genomic_DNA"/>
</dbReference>
<keyword evidence="3" id="KW-1185">Reference proteome</keyword>
<sequence length="233" mass="23970">MFQEALNYPRNSDSAVKNVVVGGLLLVFSFLLVPTFLVFGYLARTLRHVIDGVEEPPAFDDWGPMLVDGLKVFAIGFVYALVPTVIAIAALFATGVTAGIGGDSSGAGLAIGLIAVVTALLVTVVSLLVAYVIPAAVVAWVRTDSLGAAFSPAELRPTVFSRTYATGWLVAFGISLLSGIVIGLLNVVVVGAILAPFVTFYANVAGVHAIGSAVREMPAVDEGPDAPASQPAA</sequence>
<organism evidence="2 3">
    <name type="scientific">Haloarcula rubra</name>
    <dbReference type="NCBI Taxonomy" id="2487747"/>
    <lineage>
        <taxon>Archaea</taxon>
        <taxon>Methanobacteriati</taxon>
        <taxon>Methanobacteriota</taxon>
        <taxon>Stenosarchaea group</taxon>
        <taxon>Halobacteria</taxon>
        <taxon>Halobacteriales</taxon>
        <taxon>Haloarculaceae</taxon>
        <taxon>Haloarcula</taxon>
    </lineage>
</organism>
<feature type="transmembrane region" description="Helical" evidence="1">
    <location>
        <begin position="162"/>
        <end position="182"/>
    </location>
</feature>
<evidence type="ECO:0000313" key="2">
    <source>
        <dbReference type="EMBL" id="MBX0323459.1"/>
    </source>
</evidence>
<reference evidence="2 3" key="1">
    <citation type="submission" date="2021-06" db="EMBL/GenBank/DDBJ databases">
        <title>Halomicroarcula sp. a new haloarchaeum isolated from saline soil.</title>
        <authorList>
            <person name="Duran-Viseras A."/>
            <person name="Sanchez-Porro C."/>
            <person name="Ventosa A."/>
        </authorList>
    </citation>
    <scope>NUCLEOTIDE SEQUENCE [LARGE SCALE GENOMIC DNA]</scope>
    <source>
        <strain evidence="2 3">F13</strain>
    </source>
</reference>
<keyword evidence="1" id="KW-0812">Transmembrane</keyword>
<proteinExistence type="predicted"/>
<dbReference type="Pfam" id="PF13197">
    <property type="entry name" value="DUF4013"/>
    <property type="match status" value="1"/>
</dbReference>
<keyword evidence="1" id="KW-1133">Transmembrane helix</keyword>
<feature type="transmembrane region" description="Helical" evidence="1">
    <location>
        <begin position="20"/>
        <end position="42"/>
    </location>
</feature>
<keyword evidence="1" id="KW-0472">Membrane</keyword>
<gene>
    <name evidence="2" type="ORF">EGH21_10505</name>
</gene>
<feature type="transmembrane region" description="Helical" evidence="1">
    <location>
        <begin position="108"/>
        <end position="141"/>
    </location>
</feature>
<dbReference type="InterPro" id="IPR025098">
    <property type="entry name" value="DUF4013"/>
</dbReference>